<dbReference type="EMBL" id="CP012403">
    <property type="protein sequence ID" value="ALG73509.1"/>
    <property type="molecule type" value="Genomic_DNA"/>
</dbReference>
<name>A0AAC8ZV78_9PROT</name>
<keyword evidence="3" id="KW-1185">Reference proteome</keyword>
<organism evidence="2 3">
    <name type="scientific">Azospirillum thiophilum</name>
    <dbReference type="NCBI Taxonomy" id="528244"/>
    <lineage>
        <taxon>Bacteria</taxon>
        <taxon>Pseudomonadati</taxon>
        <taxon>Pseudomonadota</taxon>
        <taxon>Alphaproteobacteria</taxon>
        <taxon>Rhodospirillales</taxon>
        <taxon>Azospirillaceae</taxon>
        <taxon>Azospirillum</taxon>
    </lineage>
</organism>
<dbReference type="InterPro" id="IPR043129">
    <property type="entry name" value="ATPase_NBD"/>
</dbReference>
<evidence type="ECO:0000313" key="2">
    <source>
        <dbReference type="EMBL" id="ALG73509.1"/>
    </source>
</evidence>
<proteinExistence type="predicted"/>
<dbReference type="InterPro" id="IPR002821">
    <property type="entry name" value="Hydantoinase_A"/>
</dbReference>
<dbReference type="AlphaFoldDB" id="A0AAC8ZV78"/>
<reference evidence="2 3" key="2">
    <citation type="journal article" date="2016" name="Genome Announc.">
        <title>Complete Genome Sequence of a Strain of Azospirillum thiophilum Isolated from a Sulfide Spring.</title>
        <authorList>
            <person name="Fomenkov A."/>
            <person name="Vincze T."/>
            <person name="Grabovich M."/>
            <person name="Anton B.P."/>
            <person name="Dubinina G."/>
            <person name="Orlova M."/>
            <person name="Belousova E."/>
            <person name="Roberts R.J."/>
        </authorList>
    </citation>
    <scope>NUCLEOTIDE SEQUENCE [LARGE SCALE GENOMIC DNA]</scope>
    <source>
        <strain evidence="2 3">BV-S</strain>
    </source>
</reference>
<dbReference type="KEGG" id="ati:AL072_21130"/>
<accession>A0AAC8ZV78</accession>
<sequence>MTNMIGWDIGGAHLKAAWVEDGRLREAVQVPCRLWQGLGELDAALAAALARLPPDAGHAVTMTGELVDLFDDRAQGVHTLIDRICAALPGRRLRIYAGRRGLLAPDEARGHAMEVASANWMASAEVVARFLPSALLVDMGSTTTDIVPVRDGAVAARGVTDHQRMAVEELLYTGLTRTPVMAMERTALIAGERLPMMAEYFATSADLHRVLGCLDEAADQHPAADNGPKTVEASIRRLARMVGHDAADFAPAVWRAMARDLTERQVRRIHDAAERVISAMDPPLPEDAPVVGAGVGRAVAATVAARLGRPCREFAELVGAPGLGWVSGCAPAAAMALLGWRPDKN</sequence>
<evidence type="ECO:0000313" key="3">
    <source>
        <dbReference type="Proteomes" id="UP000069935"/>
    </source>
</evidence>
<gene>
    <name evidence="2" type="ORF">AL072_21130</name>
</gene>
<dbReference type="RefSeq" id="WP_045584186.1">
    <property type="nucleotide sequence ID" value="NZ_CP012403.1"/>
</dbReference>
<dbReference type="GO" id="GO:0016787">
    <property type="term" value="F:hydrolase activity"/>
    <property type="evidence" value="ECO:0007669"/>
    <property type="project" value="InterPro"/>
</dbReference>
<evidence type="ECO:0000259" key="1">
    <source>
        <dbReference type="Pfam" id="PF01968"/>
    </source>
</evidence>
<dbReference type="SUPFAM" id="SSF53067">
    <property type="entry name" value="Actin-like ATPase domain"/>
    <property type="match status" value="1"/>
</dbReference>
<dbReference type="InterPro" id="IPR002756">
    <property type="entry name" value="MfnF"/>
</dbReference>
<dbReference type="NCBIfam" id="TIGR03123">
    <property type="entry name" value="one_C_unchar_1"/>
    <property type="match status" value="1"/>
</dbReference>
<dbReference type="Gene3D" id="3.30.420.190">
    <property type="entry name" value="conserved archaeal protein q6m145"/>
    <property type="match status" value="1"/>
</dbReference>
<reference evidence="3" key="1">
    <citation type="submission" date="2015-12" db="EMBL/GenBank/DDBJ databases">
        <title>Complete Genome Sequence of Azospirillum thiophilum BV-S.</title>
        <authorList>
            <person name="Fomenkov A."/>
            <person name="Vincze T."/>
            <person name="Grabovich M."/>
            <person name="Dubinina G."/>
            <person name="Orlova M."/>
            <person name="Belousova E."/>
            <person name="Roberts R.J."/>
        </authorList>
    </citation>
    <scope>NUCLEOTIDE SEQUENCE [LARGE SCALE GENOMIC DNA]</scope>
    <source>
        <strain evidence="3">BV-S</strain>
    </source>
</reference>
<protein>
    <recommendedName>
        <fullName evidence="1">Hydantoinase A/oxoprolinase domain-containing protein</fullName>
    </recommendedName>
</protein>
<dbReference type="Proteomes" id="UP000069935">
    <property type="component" value="Chromosome 3"/>
</dbReference>
<dbReference type="Pfam" id="PF01968">
    <property type="entry name" value="Hydantoinase_A"/>
    <property type="match status" value="1"/>
</dbReference>
<dbReference type="Gene3D" id="3.30.420.40">
    <property type="match status" value="1"/>
</dbReference>
<feature type="domain" description="Hydantoinase A/oxoprolinase" evidence="1">
    <location>
        <begin position="58"/>
        <end position="309"/>
    </location>
</feature>